<feature type="transmembrane region" description="Helical" evidence="6">
    <location>
        <begin position="374"/>
        <end position="391"/>
    </location>
</feature>
<keyword evidence="3 6" id="KW-0812">Transmembrane</keyword>
<dbReference type="RefSeq" id="WP_021874930.1">
    <property type="nucleotide sequence ID" value="NZ_CP018624.1"/>
</dbReference>
<reference evidence="7 8" key="1">
    <citation type="submission" date="2021-08" db="EMBL/GenBank/DDBJ databases">
        <title>Genome sequence analysis of Clostridium chauvoei strains of European origin and evaluation of typing options for outbreak investigations.</title>
        <authorList>
            <person name="Abdel-Glil M."/>
            <person name="Thomas P."/>
            <person name="Seyboldt C."/>
        </authorList>
    </citation>
    <scope>NUCLEOTIDE SEQUENCE [LARGE SCALE GENOMIC DNA]</scope>
    <source>
        <strain evidence="7 8">S0260-09</strain>
    </source>
</reference>
<feature type="transmembrane region" description="Helical" evidence="6">
    <location>
        <begin position="46"/>
        <end position="69"/>
    </location>
</feature>
<dbReference type="PANTHER" id="PTHR30250">
    <property type="entry name" value="PST FAMILY PREDICTED COLANIC ACID TRANSPORTER"/>
    <property type="match status" value="1"/>
</dbReference>
<dbReference type="GO" id="GO:0005886">
    <property type="term" value="C:plasma membrane"/>
    <property type="evidence" value="ECO:0007669"/>
    <property type="project" value="UniProtKB-SubCell"/>
</dbReference>
<dbReference type="PANTHER" id="PTHR30250:SF26">
    <property type="entry name" value="PSMA PROTEIN"/>
    <property type="match status" value="1"/>
</dbReference>
<feature type="transmembrane region" description="Helical" evidence="6">
    <location>
        <begin position="336"/>
        <end position="354"/>
    </location>
</feature>
<feature type="transmembrane region" description="Helical" evidence="6">
    <location>
        <begin position="90"/>
        <end position="112"/>
    </location>
</feature>
<name>A0ABD4RER2_9CLOT</name>
<keyword evidence="5 6" id="KW-0472">Membrane</keyword>
<keyword evidence="2" id="KW-1003">Cell membrane</keyword>
<feature type="transmembrane region" description="Helical" evidence="6">
    <location>
        <begin position="305"/>
        <end position="324"/>
    </location>
</feature>
<gene>
    <name evidence="7" type="ORF">K4H94_02005</name>
</gene>
<dbReference type="AlphaFoldDB" id="A0ABD4RER2"/>
<accession>A0ABD4RER2</accession>
<dbReference type="InterPro" id="IPR050833">
    <property type="entry name" value="Poly_Biosynth_Transport"/>
</dbReference>
<comment type="caution">
    <text evidence="7">The sequence shown here is derived from an EMBL/GenBank/DDBJ whole genome shotgun (WGS) entry which is preliminary data.</text>
</comment>
<evidence type="ECO:0000313" key="8">
    <source>
        <dbReference type="Proteomes" id="UP000775179"/>
    </source>
</evidence>
<dbReference type="KEGG" id="cchv:BTM20_03630"/>
<proteinExistence type="predicted"/>
<evidence type="ECO:0000256" key="3">
    <source>
        <dbReference type="ARBA" id="ARBA00022692"/>
    </source>
</evidence>
<protein>
    <submittedName>
        <fullName evidence="7">O-unit flippase</fullName>
    </submittedName>
</protein>
<feature type="transmembrane region" description="Helical" evidence="6">
    <location>
        <begin position="7"/>
        <end position="26"/>
    </location>
</feature>
<comment type="subcellular location">
    <subcellularLocation>
        <location evidence="1">Cell membrane</location>
        <topology evidence="1">Multi-pass membrane protein</topology>
    </subcellularLocation>
</comment>
<evidence type="ECO:0000256" key="5">
    <source>
        <dbReference type="ARBA" id="ARBA00023136"/>
    </source>
</evidence>
<evidence type="ECO:0000256" key="4">
    <source>
        <dbReference type="ARBA" id="ARBA00022989"/>
    </source>
</evidence>
<dbReference type="EMBL" id="JAIFTX010000003">
    <property type="protein sequence ID" value="MBX7289826.1"/>
    <property type="molecule type" value="Genomic_DNA"/>
</dbReference>
<dbReference type="GeneID" id="66300942"/>
<evidence type="ECO:0000256" key="1">
    <source>
        <dbReference type="ARBA" id="ARBA00004651"/>
    </source>
</evidence>
<keyword evidence="4 6" id="KW-1133">Transmembrane helix</keyword>
<feature type="transmembrane region" description="Helical" evidence="6">
    <location>
        <begin position="462"/>
        <end position="485"/>
    </location>
</feature>
<feature type="transmembrane region" description="Helical" evidence="6">
    <location>
        <begin position="435"/>
        <end position="456"/>
    </location>
</feature>
<dbReference type="Proteomes" id="UP000775179">
    <property type="component" value="Unassembled WGS sequence"/>
</dbReference>
<feature type="transmembrane region" description="Helical" evidence="6">
    <location>
        <begin position="124"/>
        <end position="141"/>
    </location>
</feature>
<feature type="transmembrane region" description="Helical" evidence="6">
    <location>
        <begin position="180"/>
        <end position="202"/>
    </location>
</feature>
<evidence type="ECO:0000313" key="7">
    <source>
        <dbReference type="EMBL" id="MBX7289826.1"/>
    </source>
</evidence>
<evidence type="ECO:0000256" key="6">
    <source>
        <dbReference type="SAM" id="Phobius"/>
    </source>
</evidence>
<feature type="transmembrane region" description="Helical" evidence="6">
    <location>
        <begin position="397"/>
        <end position="414"/>
    </location>
</feature>
<organism evidence="7 8">
    <name type="scientific">Clostridium chauvoei</name>
    <dbReference type="NCBI Taxonomy" id="46867"/>
    <lineage>
        <taxon>Bacteria</taxon>
        <taxon>Bacillati</taxon>
        <taxon>Bacillota</taxon>
        <taxon>Clostridia</taxon>
        <taxon>Eubacteriales</taxon>
        <taxon>Clostridiaceae</taxon>
        <taxon>Clostridium</taxon>
    </lineage>
</organism>
<sequence length="505" mass="58269">MRTKKAAINVGVNILTYILIFIPTFIVRKIFLNTLGDNLLGVNSLYNNIISLLSVVEMGIGSAIVFSLYKPYAEGNKSKIKAYLKYYGRLYRIIGFIVLGLGIGLMFFLNIFIKGQINMVDARIYFLIFLLDTFFSYLFSYKICILNVAQEGYRVSIATCISKFTISVLQIIFLMIYPSFYIYIIIQVLVQLIYYIGINWYINKKYSWLNTVDGKLDEEEKNSLIKNVKALFLHKVGALMVFSTDNLIISAFINLKTVTKFNNYSMVLNIFQNVINNAFSGITASIGNLLVEKDDDSAYIIHKRLFFLSFWCVSFITISLFNTINQFITIWMGETQRIDTLTITVLLINFYFVLMRSSVDKFKEGSGQYYQDRYAAIIESAVNLVASIILVKILGLPGVFIGTLISNFTVVFWVKPKIVYKYVFKKNLLDYFKMYFKYLLIGLIPFVITTICTTNLRGSSSLIYFILNCLVNVVIINVIYIVIFYKTEEFNYFKNLIFTVIKRRS</sequence>
<evidence type="ECO:0000256" key="2">
    <source>
        <dbReference type="ARBA" id="ARBA00022475"/>
    </source>
</evidence>
<feature type="transmembrane region" description="Helical" evidence="6">
    <location>
        <begin position="153"/>
        <end position="174"/>
    </location>
</feature>